<dbReference type="InterPro" id="IPR003660">
    <property type="entry name" value="HAMP_dom"/>
</dbReference>
<reference evidence="15 16" key="1">
    <citation type="submission" date="2018-03" db="EMBL/GenBank/DDBJ databases">
        <title>Genomic Encyclopedia of Archaeal and Bacterial Type Strains, Phase II (KMG-II): from individual species to whole genera.</title>
        <authorList>
            <person name="Goeker M."/>
        </authorList>
    </citation>
    <scope>NUCLEOTIDE SEQUENCE [LARGE SCALE GENOMIC DNA]</scope>
    <source>
        <strain evidence="15 16">DSM 19711</strain>
    </source>
</reference>
<evidence type="ECO:0000256" key="11">
    <source>
        <dbReference type="PROSITE-ProRule" id="PRU00284"/>
    </source>
</evidence>
<keyword evidence="3" id="KW-0488">Methylation</keyword>
<sequence length="530" mass="54004">MPRFLLDLRVSTKIAASFAVLCVLLLTAAGVGLVQLAGAQERLQTVSTEYVTGQQTLGQVRTQYQRATKDLFATALAPSPKAQATFGETLADVRSTWKEFRDRATVVPTAQLDAVDAALDEYTAGTSVLMDLAVSGQAQKMMDTRNDESVPVSAGGIGQSTTNDELQRVQDTFTAAAARDAAEGAAAYRSARLLVGAVAAGALVLAVGMGLVITRSISRPLDRTRRVAEALAAGRLDERVEVVGRDEVGLTAIALNTALDQVAETVRSIGRSAEGLQQASGALTDVSQRLSSGAAESSAQADVVLLASSDIAANVGTVAAAGDEMSAAIRDIAASTADASSVASAAVASAQEAGATLERLSVSSREIGDVVKLITSIAEQTNLLALNATIEAARAGEMGKGFAVVAGEVKELAQQTARATEEIVGRVAATQADAASAAAAIGEITEVIGRIDGLQATIAAAVEEQSATTSEMVRNVSEVSNGSQEITNNISGIAAAAARTTSDAGATQAAADEVSGAARDLRAAVGSFRL</sequence>
<evidence type="ECO:0000256" key="5">
    <source>
        <dbReference type="ARBA" id="ARBA00022519"/>
    </source>
</evidence>
<keyword evidence="8 12" id="KW-0472">Membrane</keyword>
<keyword evidence="5" id="KW-0997">Cell inner membrane</keyword>
<dbReference type="RefSeq" id="WP_106213951.1">
    <property type="nucleotide sequence ID" value="NZ_PVZF01000012.1"/>
</dbReference>
<dbReference type="GO" id="GO:0006935">
    <property type="term" value="P:chemotaxis"/>
    <property type="evidence" value="ECO:0007669"/>
    <property type="project" value="UniProtKB-KW"/>
</dbReference>
<dbReference type="GO" id="GO:0007165">
    <property type="term" value="P:signal transduction"/>
    <property type="evidence" value="ECO:0007669"/>
    <property type="project" value="UniProtKB-KW"/>
</dbReference>
<organism evidence="15 16">
    <name type="scientific">Kineococcus rhizosphaerae</name>
    <dbReference type="NCBI Taxonomy" id="559628"/>
    <lineage>
        <taxon>Bacteria</taxon>
        <taxon>Bacillati</taxon>
        <taxon>Actinomycetota</taxon>
        <taxon>Actinomycetes</taxon>
        <taxon>Kineosporiales</taxon>
        <taxon>Kineosporiaceae</taxon>
        <taxon>Kineococcus</taxon>
    </lineage>
</organism>
<feature type="domain" description="Methyl-accepting transducer" evidence="13">
    <location>
        <begin position="272"/>
        <end position="501"/>
    </location>
</feature>
<proteinExistence type="inferred from homology"/>
<dbReference type="Pfam" id="PF00672">
    <property type="entry name" value="HAMP"/>
    <property type="match status" value="1"/>
</dbReference>
<keyword evidence="2" id="KW-1003">Cell membrane</keyword>
<dbReference type="GO" id="GO:0005886">
    <property type="term" value="C:plasma membrane"/>
    <property type="evidence" value="ECO:0007669"/>
    <property type="project" value="UniProtKB-SubCell"/>
</dbReference>
<evidence type="ECO:0000259" key="13">
    <source>
        <dbReference type="PROSITE" id="PS50111"/>
    </source>
</evidence>
<comment type="similarity">
    <text evidence="10">Belongs to the methyl-accepting chemotaxis (MCP) protein family.</text>
</comment>
<dbReference type="AlphaFoldDB" id="A0A2T0QYX1"/>
<gene>
    <name evidence="15" type="ORF">CLV37_11213</name>
</gene>
<keyword evidence="9 11" id="KW-0807">Transducer</keyword>
<dbReference type="PANTHER" id="PTHR32089:SF112">
    <property type="entry name" value="LYSOZYME-LIKE PROTEIN-RELATED"/>
    <property type="match status" value="1"/>
</dbReference>
<evidence type="ECO:0000256" key="6">
    <source>
        <dbReference type="ARBA" id="ARBA00022692"/>
    </source>
</evidence>
<dbReference type="InterPro" id="IPR003122">
    <property type="entry name" value="Tar_rcpt_lig-bd"/>
</dbReference>
<keyword evidence="16" id="KW-1185">Reference proteome</keyword>
<keyword evidence="6 12" id="KW-0812">Transmembrane</keyword>
<evidence type="ECO:0000313" key="15">
    <source>
        <dbReference type="EMBL" id="PRY11715.1"/>
    </source>
</evidence>
<keyword evidence="7 12" id="KW-1133">Transmembrane helix</keyword>
<dbReference type="GO" id="GO:0004888">
    <property type="term" value="F:transmembrane signaling receptor activity"/>
    <property type="evidence" value="ECO:0007669"/>
    <property type="project" value="InterPro"/>
</dbReference>
<evidence type="ECO:0000256" key="4">
    <source>
        <dbReference type="ARBA" id="ARBA00022500"/>
    </source>
</evidence>
<comment type="caution">
    <text evidence="15">The sequence shown here is derived from an EMBL/GenBank/DDBJ whole genome shotgun (WGS) entry which is preliminary data.</text>
</comment>
<feature type="domain" description="HAMP" evidence="14">
    <location>
        <begin position="215"/>
        <end position="267"/>
    </location>
</feature>
<dbReference type="PANTHER" id="PTHR32089">
    <property type="entry name" value="METHYL-ACCEPTING CHEMOTAXIS PROTEIN MCPB"/>
    <property type="match status" value="1"/>
</dbReference>
<name>A0A2T0QYX1_9ACTN</name>
<dbReference type="Pfam" id="PF02203">
    <property type="entry name" value="TarH"/>
    <property type="match status" value="1"/>
</dbReference>
<dbReference type="Proteomes" id="UP000238083">
    <property type="component" value="Unassembled WGS sequence"/>
</dbReference>
<evidence type="ECO:0000313" key="16">
    <source>
        <dbReference type="Proteomes" id="UP000238083"/>
    </source>
</evidence>
<evidence type="ECO:0000256" key="7">
    <source>
        <dbReference type="ARBA" id="ARBA00022989"/>
    </source>
</evidence>
<dbReference type="PROSITE" id="PS50111">
    <property type="entry name" value="CHEMOTAXIS_TRANSDUC_2"/>
    <property type="match status" value="1"/>
</dbReference>
<dbReference type="InterPro" id="IPR004090">
    <property type="entry name" value="Chemotax_Me-accpt_rcpt"/>
</dbReference>
<dbReference type="SMART" id="SM00283">
    <property type="entry name" value="MA"/>
    <property type="match status" value="1"/>
</dbReference>
<dbReference type="PRINTS" id="PR00260">
    <property type="entry name" value="CHEMTRNSDUCR"/>
</dbReference>
<feature type="transmembrane region" description="Helical" evidence="12">
    <location>
        <begin position="193"/>
        <end position="213"/>
    </location>
</feature>
<evidence type="ECO:0000256" key="8">
    <source>
        <dbReference type="ARBA" id="ARBA00023136"/>
    </source>
</evidence>
<comment type="subcellular location">
    <subcellularLocation>
        <location evidence="1">Cell inner membrane</location>
        <topology evidence="1">Multi-pass membrane protein</topology>
    </subcellularLocation>
</comment>
<evidence type="ECO:0000256" key="2">
    <source>
        <dbReference type="ARBA" id="ARBA00022475"/>
    </source>
</evidence>
<dbReference type="EMBL" id="PVZF01000012">
    <property type="protein sequence ID" value="PRY11715.1"/>
    <property type="molecule type" value="Genomic_DNA"/>
</dbReference>
<evidence type="ECO:0000256" key="12">
    <source>
        <dbReference type="SAM" id="Phobius"/>
    </source>
</evidence>
<evidence type="ECO:0000256" key="3">
    <source>
        <dbReference type="ARBA" id="ARBA00022481"/>
    </source>
</evidence>
<accession>A0A2T0QYX1</accession>
<dbReference type="PROSITE" id="PS50885">
    <property type="entry name" value="HAMP"/>
    <property type="match status" value="1"/>
</dbReference>
<dbReference type="CDD" id="cd06225">
    <property type="entry name" value="HAMP"/>
    <property type="match status" value="1"/>
</dbReference>
<evidence type="ECO:0000256" key="1">
    <source>
        <dbReference type="ARBA" id="ARBA00004429"/>
    </source>
</evidence>
<dbReference type="SUPFAM" id="SSF58104">
    <property type="entry name" value="Methyl-accepting chemotaxis protein (MCP) signaling domain"/>
    <property type="match status" value="1"/>
</dbReference>
<keyword evidence="4" id="KW-0145">Chemotaxis</keyword>
<evidence type="ECO:0000256" key="9">
    <source>
        <dbReference type="ARBA" id="ARBA00023224"/>
    </source>
</evidence>
<evidence type="ECO:0000256" key="10">
    <source>
        <dbReference type="ARBA" id="ARBA00029447"/>
    </source>
</evidence>
<protein>
    <submittedName>
        <fullName evidence="15">Methyl-accepting chemotaxis protein</fullName>
    </submittedName>
</protein>
<dbReference type="Pfam" id="PF00015">
    <property type="entry name" value="MCPsignal"/>
    <property type="match status" value="1"/>
</dbReference>
<dbReference type="Gene3D" id="1.10.287.950">
    <property type="entry name" value="Methyl-accepting chemotaxis protein"/>
    <property type="match status" value="1"/>
</dbReference>
<dbReference type="InterPro" id="IPR004089">
    <property type="entry name" value="MCPsignal_dom"/>
</dbReference>
<dbReference type="OrthoDB" id="1115140at2"/>
<evidence type="ECO:0000259" key="14">
    <source>
        <dbReference type="PROSITE" id="PS50885"/>
    </source>
</evidence>
<dbReference type="SMART" id="SM00304">
    <property type="entry name" value="HAMP"/>
    <property type="match status" value="1"/>
</dbReference>